<comment type="similarity">
    <text evidence="1">Belongs to the SH3BP5 family.</text>
</comment>
<evidence type="ECO:0008006" key="7">
    <source>
        <dbReference type="Google" id="ProtNLM"/>
    </source>
</evidence>
<feature type="compositionally biased region" description="Polar residues" evidence="4">
    <location>
        <begin position="391"/>
        <end position="418"/>
    </location>
</feature>
<keyword evidence="6" id="KW-1185">Reference proteome</keyword>
<evidence type="ECO:0000313" key="6">
    <source>
        <dbReference type="Proteomes" id="UP001152759"/>
    </source>
</evidence>
<organism evidence="5 6">
    <name type="scientific">Bemisia tabaci</name>
    <name type="common">Sweetpotato whitefly</name>
    <name type="synonym">Aleurodes tabaci</name>
    <dbReference type="NCBI Taxonomy" id="7038"/>
    <lineage>
        <taxon>Eukaryota</taxon>
        <taxon>Metazoa</taxon>
        <taxon>Ecdysozoa</taxon>
        <taxon>Arthropoda</taxon>
        <taxon>Hexapoda</taxon>
        <taxon>Insecta</taxon>
        <taxon>Pterygota</taxon>
        <taxon>Neoptera</taxon>
        <taxon>Paraneoptera</taxon>
        <taxon>Hemiptera</taxon>
        <taxon>Sternorrhyncha</taxon>
        <taxon>Aleyrodoidea</taxon>
        <taxon>Aleyrodidae</taxon>
        <taxon>Aleyrodinae</taxon>
        <taxon>Bemisia</taxon>
    </lineage>
</organism>
<feature type="region of interest" description="Disordered" evidence="4">
    <location>
        <begin position="366"/>
        <end position="429"/>
    </location>
</feature>
<dbReference type="AlphaFoldDB" id="A0A9P0AKC6"/>
<dbReference type="EMBL" id="OU963867">
    <property type="protein sequence ID" value="CAH0392535.1"/>
    <property type="molecule type" value="Genomic_DNA"/>
</dbReference>
<feature type="coiled-coil region" evidence="3">
    <location>
        <begin position="86"/>
        <end position="120"/>
    </location>
</feature>
<reference evidence="5" key="1">
    <citation type="submission" date="2021-12" db="EMBL/GenBank/DDBJ databases">
        <authorList>
            <person name="King R."/>
        </authorList>
    </citation>
    <scope>NUCLEOTIDE SEQUENCE</scope>
</reference>
<dbReference type="Proteomes" id="UP001152759">
    <property type="component" value="Chromosome 6"/>
</dbReference>
<evidence type="ECO:0000256" key="4">
    <source>
        <dbReference type="SAM" id="MobiDB-lite"/>
    </source>
</evidence>
<dbReference type="PANTHER" id="PTHR19423:SF1">
    <property type="entry name" value="SH3 DOMAIN-BINDING PROTEIN 5"/>
    <property type="match status" value="1"/>
</dbReference>
<dbReference type="Pfam" id="PF05276">
    <property type="entry name" value="SH3BP5"/>
    <property type="match status" value="1"/>
</dbReference>
<keyword evidence="2 3" id="KW-0175">Coiled coil</keyword>
<evidence type="ECO:0000256" key="1">
    <source>
        <dbReference type="ARBA" id="ARBA00007796"/>
    </source>
</evidence>
<dbReference type="GO" id="GO:0035556">
    <property type="term" value="P:intracellular signal transduction"/>
    <property type="evidence" value="ECO:0007669"/>
    <property type="project" value="InterPro"/>
</dbReference>
<feature type="compositionally biased region" description="Basic and acidic residues" evidence="4">
    <location>
        <begin position="420"/>
        <end position="429"/>
    </location>
</feature>
<evidence type="ECO:0000313" key="5">
    <source>
        <dbReference type="EMBL" id="CAH0392535.1"/>
    </source>
</evidence>
<feature type="coiled-coil region" evidence="3">
    <location>
        <begin position="23"/>
        <end position="57"/>
    </location>
</feature>
<dbReference type="KEGG" id="btab:109034741"/>
<evidence type="ECO:0000256" key="2">
    <source>
        <dbReference type="ARBA" id="ARBA00023054"/>
    </source>
</evidence>
<dbReference type="GO" id="GO:0004860">
    <property type="term" value="F:protein kinase inhibitor activity"/>
    <property type="evidence" value="ECO:0007669"/>
    <property type="project" value="TreeGrafter"/>
</dbReference>
<name>A0A9P0AKC6_BEMTA</name>
<dbReference type="GO" id="GO:0005737">
    <property type="term" value="C:cytoplasm"/>
    <property type="evidence" value="ECO:0007669"/>
    <property type="project" value="TreeGrafter"/>
</dbReference>
<dbReference type="InterPro" id="IPR007940">
    <property type="entry name" value="SH3BP5"/>
</dbReference>
<feature type="coiled-coil region" evidence="3">
    <location>
        <begin position="201"/>
        <end position="235"/>
    </location>
</feature>
<protein>
    <recommendedName>
        <fullName evidence="7">SH3 domain-binding protein 5</fullName>
    </recommendedName>
</protein>
<dbReference type="PANTHER" id="PTHR19423">
    <property type="entry name" value="SH3 DOMAIN-BINDING PROTEIN 5"/>
    <property type="match status" value="1"/>
</dbReference>
<gene>
    <name evidence="5" type="ORF">BEMITA_LOCUS11045</name>
</gene>
<proteinExistence type="inferred from homology"/>
<accession>A0A9P0AKC6</accession>
<evidence type="ECO:0000256" key="3">
    <source>
        <dbReference type="SAM" id="Coils"/>
    </source>
</evidence>
<sequence>MACYDVAQQSAESECEAELDPRIRIELERLNNATDKINKLEVELDEANTTFRLLMGESTRRLKLLARKLGSCIEKARPYYDAIEIARQAQQECQRAAERFQRANELHQEAKLTVAHAEQRFMSKQNEWEFDNAWQEKLNNAIIKVTDAELMKTESEREHRKKASLFHAAEQKAQLFEQKLKSNIAKSRPYFDEKMICERQLSNQKQRILELRKAVTEAKQEYADSLRRLEDISEEIHMKRRMKLGNVSPCGVREPGVGAEVNDDRASDDMAACSAFAYNGYFQTIDNAYNCDNMNDYTVPYSSSNNSISRNSLDYETELDKCDKRSLASVSATTSSAVSEIDETEWASYREDLEMLKQRVKELEAMPNEERGSIEGEAVDSSDKDAEGANQKMNKLSLSETSNANPTDQAPNQNNSIIIKSEEVARLVN</sequence>